<dbReference type="Gene3D" id="3.30.1050.10">
    <property type="entry name" value="SCP2 sterol-binding domain"/>
    <property type="match status" value="1"/>
</dbReference>
<keyword evidence="4" id="KW-1185">Reference proteome</keyword>
<feature type="domain" description="Enhanced intracellular survival protein" evidence="1">
    <location>
        <begin position="253"/>
        <end position="353"/>
    </location>
</feature>
<dbReference type="Pfam" id="PF13530">
    <property type="entry name" value="SCP2_2"/>
    <property type="match status" value="1"/>
</dbReference>
<sequence length="356" mass="39636">MHGHADVRVAVRSGKVVAGGLGLLIPQYFGGSPVPSALLAAGCVAPEERGDRLAARMVHERLRPLRERGAVISTVSTLSNGHARHLGWQAPAPVHAHAVRADDLKRSFTVGDFHIEHGDGPGTHALQRNLARRWNAPLERPTWWQDWKNAKNNLTTYRFHRSGQPTAGWLSLTTNRRERHGTDLTVHDFWADDHDCAAAMLAFLGRHHSRTETIHFRRGALPPAPLLLHNLHRYQVTTQAWHPWMLRILDPQGAVRLRGWRHDIDLELPIEIGQAGPRTTPHRYLLRIRAGTGDLTPTPDEGHVTRTTGQFAVWYAGGWRSPETARLSGVHIRSDAALAGLLEATAGEAPWLPDHF</sequence>
<dbReference type="EMBL" id="CP115450">
    <property type="protein sequence ID" value="WBP91473.1"/>
    <property type="molecule type" value="Genomic_DNA"/>
</dbReference>
<gene>
    <name evidence="3" type="ORF">O1G21_06005</name>
</gene>
<evidence type="ECO:0000259" key="2">
    <source>
        <dbReference type="Pfam" id="PF17668"/>
    </source>
</evidence>
<proteinExistence type="predicted"/>
<evidence type="ECO:0000313" key="4">
    <source>
        <dbReference type="Proteomes" id="UP001212821"/>
    </source>
</evidence>
<dbReference type="EC" id="2.3.1.-" evidence="3"/>
<dbReference type="InterPro" id="IPR051554">
    <property type="entry name" value="Acetyltransferase_Eis"/>
</dbReference>
<accession>A0ABY7QFE8</accession>
<dbReference type="SUPFAM" id="SSF55729">
    <property type="entry name" value="Acyl-CoA N-acyltransferases (Nat)"/>
    <property type="match status" value="1"/>
</dbReference>
<dbReference type="PANTHER" id="PTHR37817">
    <property type="entry name" value="N-ACETYLTRANSFERASE EIS"/>
    <property type="match status" value="1"/>
</dbReference>
<feature type="domain" description="Eis-like acetyltransferase" evidence="2">
    <location>
        <begin position="138"/>
        <end position="248"/>
    </location>
</feature>
<dbReference type="SUPFAM" id="SSF55718">
    <property type="entry name" value="SCP-like"/>
    <property type="match status" value="1"/>
</dbReference>
<keyword evidence="3" id="KW-0012">Acyltransferase</keyword>
<protein>
    <submittedName>
        <fullName evidence="3">GNAT family N-acetyltransferase</fullName>
        <ecNumber evidence="3">2.3.1.-</ecNumber>
    </submittedName>
</protein>
<name>A0ABY7QFE8_9ACTN</name>
<dbReference type="InterPro" id="IPR016181">
    <property type="entry name" value="Acyl_CoA_acyltransferase"/>
</dbReference>
<keyword evidence="3" id="KW-0808">Transferase</keyword>
<evidence type="ECO:0000259" key="1">
    <source>
        <dbReference type="Pfam" id="PF13530"/>
    </source>
</evidence>
<dbReference type="Pfam" id="PF17668">
    <property type="entry name" value="Acetyltransf_17"/>
    <property type="match status" value="1"/>
</dbReference>
<dbReference type="InterPro" id="IPR036527">
    <property type="entry name" value="SCP2_sterol-bd_dom_sf"/>
</dbReference>
<organism evidence="3 4">
    <name type="scientific">Kitasatospora cathayae</name>
    <dbReference type="NCBI Taxonomy" id="3004092"/>
    <lineage>
        <taxon>Bacteria</taxon>
        <taxon>Bacillati</taxon>
        <taxon>Actinomycetota</taxon>
        <taxon>Actinomycetes</taxon>
        <taxon>Kitasatosporales</taxon>
        <taxon>Streptomycetaceae</taxon>
        <taxon>Kitasatospora</taxon>
    </lineage>
</organism>
<dbReference type="Pfam" id="PF13527">
    <property type="entry name" value="Acetyltransf_9"/>
    <property type="match status" value="1"/>
</dbReference>
<evidence type="ECO:0000313" key="3">
    <source>
        <dbReference type="EMBL" id="WBP91473.1"/>
    </source>
</evidence>
<dbReference type="GO" id="GO:0016746">
    <property type="term" value="F:acyltransferase activity"/>
    <property type="evidence" value="ECO:0007669"/>
    <property type="project" value="UniProtKB-KW"/>
</dbReference>
<dbReference type="Gene3D" id="3.40.630.30">
    <property type="match status" value="2"/>
</dbReference>
<reference evidence="4" key="1">
    <citation type="submission" date="2022-12" db="EMBL/GenBank/DDBJ databases">
        <authorList>
            <person name="Mo P."/>
        </authorList>
    </citation>
    <scope>NUCLEOTIDE SEQUENCE [LARGE SCALE GENOMIC DNA]</scope>
    <source>
        <strain evidence="4">HUAS 3-15</strain>
    </source>
</reference>
<dbReference type="PANTHER" id="PTHR37817:SF1">
    <property type="entry name" value="N-ACETYLTRANSFERASE EIS"/>
    <property type="match status" value="1"/>
</dbReference>
<dbReference type="Proteomes" id="UP001212821">
    <property type="component" value="Chromosome"/>
</dbReference>
<dbReference type="InterPro" id="IPR025559">
    <property type="entry name" value="Eis_dom"/>
</dbReference>
<dbReference type="InterPro" id="IPR041380">
    <property type="entry name" value="Acetyltransf_17"/>
</dbReference>